<evidence type="ECO:0000313" key="9">
    <source>
        <dbReference type="Proteomes" id="UP000315003"/>
    </source>
</evidence>
<dbReference type="PROSITE" id="PS50011">
    <property type="entry name" value="PROTEIN_KINASE_DOM"/>
    <property type="match status" value="1"/>
</dbReference>
<dbReference type="PANTHER" id="PTHR43289">
    <property type="entry name" value="MITOGEN-ACTIVATED PROTEIN KINASE KINASE KINASE 20-RELATED"/>
    <property type="match status" value="1"/>
</dbReference>
<dbReference type="EMBL" id="CP036272">
    <property type="protein sequence ID" value="QDT58624.1"/>
    <property type="molecule type" value="Genomic_DNA"/>
</dbReference>
<evidence type="ECO:0000256" key="1">
    <source>
        <dbReference type="ARBA" id="ARBA00022679"/>
    </source>
</evidence>
<dbReference type="SMART" id="SM00220">
    <property type="entry name" value="S_TKc"/>
    <property type="match status" value="1"/>
</dbReference>
<dbReference type="InterPro" id="IPR008271">
    <property type="entry name" value="Ser/Thr_kinase_AS"/>
</dbReference>
<proteinExistence type="predicted"/>
<evidence type="ECO:0000256" key="4">
    <source>
        <dbReference type="ARBA" id="ARBA00022840"/>
    </source>
</evidence>
<evidence type="ECO:0000256" key="2">
    <source>
        <dbReference type="ARBA" id="ARBA00022741"/>
    </source>
</evidence>
<feature type="domain" description="Protein kinase" evidence="7">
    <location>
        <begin position="143"/>
        <end position="409"/>
    </location>
</feature>
<evidence type="ECO:0000256" key="3">
    <source>
        <dbReference type="ARBA" id="ARBA00022777"/>
    </source>
</evidence>
<dbReference type="GO" id="GO:0004674">
    <property type="term" value="F:protein serine/threonine kinase activity"/>
    <property type="evidence" value="ECO:0007669"/>
    <property type="project" value="UniProtKB-EC"/>
</dbReference>
<dbReference type="GO" id="GO:0005524">
    <property type="term" value="F:ATP binding"/>
    <property type="evidence" value="ECO:0007669"/>
    <property type="project" value="UniProtKB-UniRule"/>
</dbReference>
<keyword evidence="3 8" id="KW-0418">Kinase</keyword>
<dbReference type="CDD" id="cd14014">
    <property type="entry name" value="STKc_PknB_like"/>
    <property type="match status" value="1"/>
</dbReference>
<keyword evidence="4 5" id="KW-0067">ATP-binding</keyword>
<evidence type="ECO:0000256" key="6">
    <source>
        <dbReference type="SAM" id="MobiDB-lite"/>
    </source>
</evidence>
<evidence type="ECO:0000313" key="8">
    <source>
        <dbReference type="EMBL" id="QDT58624.1"/>
    </source>
</evidence>
<dbReference type="Gene3D" id="3.30.200.20">
    <property type="entry name" value="Phosphorylase Kinase, domain 1"/>
    <property type="match status" value="1"/>
</dbReference>
<dbReference type="RefSeq" id="WP_145269901.1">
    <property type="nucleotide sequence ID" value="NZ_CP036272.1"/>
</dbReference>
<dbReference type="SUPFAM" id="SSF56112">
    <property type="entry name" value="Protein kinase-like (PK-like)"/>
    <property type="match status" value="1"/>
</dbReference>
<feature type="binding site" evidence="5">
    <location>
        <position position="172"/>
    </location>
    <ligand>
        <name>ATP</name>
        <dbReference type="ChEBI" id="CHEBI:30616"/>
    </ligand>
</feature>
<dbReference type="Proteomes" id="UP000315003">
    <property type="component" value="Chromosome"/>
</dbReference>
<dbReference type="Pfam" id="PF00069">
    <property type="entry name" value="Pkinase"/>
    <property type="match status" value="1"/>
</dbReference>
<dbReference type="Gene3D" id="1.10.510.10">
    <property type="entry name" value="Transferase(Phosphotransferase) domain 1"/>
    <property type="match status" value="1"/>
</dbReference>
<keyword evidence="9" id="KW-1185">Reference proteome</keyword>
<accession>A0A517SR63</accession>
<dbReference type="PANTHER" id="PTHR43289:SF34">
    <property type="entry name" value="SERINE_THREONINE-PROTEIN KINASE YBDM-RELATED"/>
    <property type="match status" value="1"/>
</dbReference>
<keyword evidence="2 5" id="KW-0547">Nucleotide-binding</keyword>
<name>A0A517SR63_9BACT</name>
<organism evidence="8 9">
    <name type="scientific">Stieleria bergensis</name>
    <dbReference type="NCBI Taxonomy" id="2528025"/>
    <lineage>
        <taxon>Bacteria</taxon>
        <taxon>Pseudomonadati</taxon>
        <taxon>Planctomycetota</taxon>
        <taxon>Planctomycetia</taxon>
        <taxon>Pirellulales</taxon>
        <taxon>Pirellulaceae</taxon>
        <taxon>Stieleria</taxon>
    </lineage>
</organism>
<dbReference type="InterPro" id="IPR017441">
    <property type="entry name" value="Protein_kinase_ATP_BS"/>
</dbReference>
<evidence type="ECO:0000259" key="7">
    <source>
        <dbReference type="PROSITE" id="PS50011"/>
    </source>
</evidence>
<keyword evidence="1 8" id="KW-0808">Transferase</keyword>
<gene>
    <name evidence="8" type="primary">prkC_5</name>
    <name evidence="8" type="ORF">SV7mr_11170</name>
</gene>
<dbReference type="InterPro" id="IPR011009">
    <property type="entry name" value="Kinase-like_dom_sf"/>
</dbReference>
<sequence>MIATDQPCLSPKQLRRALSGDLPEADFDSAITHLDHCQVCQQAAEQLSQEAKPAWNGLRLDLEPLPPLPADPVNVAGRGRHRVARVNSDQHDVSPNAVESLERESACQRAIDQVLQGPQQEVGGGASVSRNQTALPLTELGPYRLLELIGNGGMGSVYRAEHIRLRRQCAIKVLPPDRISESGWLDRFDREMVSIAAIEHHNVVRATDAGHQDQWHYLVMEYLDGMDLGRIATAMKTIAVNDACELIRQAALGIAQIHAHGLVHRDVKLSNLMLTSEGSVKVLDLGLVLDGDDPLAADERLTTVGHVMGTMPYMAPEQLTDSRDVRQASDLYALGASLYRLIAGTTPHRKTHGLAAQVLAITSEAAKPLSQSCSEIEPDVEQLVSELLDRDPEKRPSSASEVAQRLESLCEGADLKRLLRQAKQRQEQSSCTANSLVIPASLAGAGNPPRRAGRWLMGAAGAFLLLIAAIVIKIETDRGQLVIHSDHDGLQVAIKQSDQVIDRLTVRKGDDNRIRLYKGSYQIEIEGGGDALVLTESVVTISRGAQQDVQVVAKQEATAEPSAFTYQGHDLSWWLKGIDRERSIDQICEAVKAVELLSRDAGPEARQQAAQATVQLSRRLGGKVLGNTGSRSEKFMSQFFEVVAYYIDDLGTDFLTSEMQAGSFKSKVACVMAVHSFLDGALLDTWDDEKIRDSWLEGIITKQGWEQAIKLQAVLLEIAMYETEDSMFGEYFGHRPALHAALSVMLLTEKEPVTVFHWKALVSQWVEEGLKKEQQQSAAGAGMSGNVMDGVGGFGMARVDRVAVLFYAQMLAAKPKEKRYQDLITPQLVQILVSHDHYSTMQSLHNRALRQTLTGVIEIKPKPYVQAIEAILAEHPLSSPEMHAGGMGGFGGGMGGFGGGMGGFGGGMGGFGGGMGGFGGGMGGFGGGGGWVPPFVKATAMEVLVSELADLNVVVSVLGQWKAKFGDGKRIGYAAEDFPGWSATLAKRLDVSLAEAARQVDAAVAETSITSAEVVQPDDIQPEAGADPAANAVSMESRPAPEAEADRASQASEGRPAEVAVPLYQGHDLAWWMEQMSRERDIRKICEGVDAVELLSRDSDRQTRRKAIEATIEIADRLGGIDIGQRYDSGVLLKNRQESSHAFMAHFVDVVPRYIDDLGTEFVEVEMPGQERRVMALTIALDQFLSGTRLANAEGQAMFTRWHQRTQSAEGKQELRRLVQELLPVQQNWEQTETLQAGTSPEGTLHALRQHRQRPLARLLLTMLLMSSDDLEVAGLDDWLQKRIRGQLDLGTDAGRSIPNQQGRSLERLESEYCIAAVTSALHQEDPVSDGYLRQLIRNLVSVTGSERRDRLFQARYEAALEGLAKHSPELFWDTVRQSSQGILVAGGGIVLIHGVNSISMEFIARESQDLELATEALGKWASDSAYEETVGAVVDRQQTLARCYTVLAKRMDVSVDELKKRSAAPVPVGGGGIF</sequence>
<dbReference type="PROSITE" id="PS00108">
    <property type="entry name" value="PROTEIN_KINASE_ST"/>
    <property type="match status" value="1"/>
</dbReference>
<protein>
    <submittedName>
        <fullName evidence="8">Serine/threonine-protein kinase PrkC</fullName>
        <ecNumber evidence="8">2.7.11.1</ecNumber>
    </submittedName>
</protein>
<reference evidence="8 9" key="1">
    <citation type="submission" date="2019-02" db="EMBL/GenBank/DDBJ databases">
        <title>Deep-cultivation of Planctomycetes and their phenomic and genomic characterization uncovers novel biology.</title>
        <authorList>
            <person name="Wiegand S."/>
            <person name="Jogler M."/>
            <person name="Boedeker C."/>
            <person name="Pinto D."/>
            <person name="Vollmers J."/>
            <person name="Rivas-Marin E."/>
            <person name="Kohn T."/>
            <person name="Peeters S.H."/>
            <person name="Heuer A."/>
            <person name="Rast P."/>
            <person name="Oberbeckmann S."/>
            <person name="Bunk B."/>
            <person name="Jeske O."/>
            <person name="Meyerdierks A."/>
            <person name="Storesund J.E."/>
            <person name="Kallscheuer N."/>
            <person name="Luecker S."/>
            <person name="Lage O.M."/>
            <person name="Pohl T."/>
            <person name="Merkel B.J."/>
            <person name="Hornburger P."/>
            <person name="Mueller R.-W."/>
            <person name="Bruemmer F."/>
            <person name="Labrenz M."/>
            <person name="Spormann A.M."/>
            <person name="Op den Camp H."/>
            <person name="Overmann J."/>
            <person name="Amann R."/>
            <person name="Jetten M.S.M."/>
            <person name="Mascher T."/>
            <person name="Medema M.H."/>
            <person name="Devos D.P."/>
            <person name="Kaster A.-K."/>
            <person name="Ovreas L."/>
            <person name="Rohde M."/>
            <person name="Galperin M.Y."/>
            <person name="Jogler C."/>
        </authorList>
    </citation>
    <scope>NUCLEOTIDE SEQUENCE [LARGE SCALE GENOMIC DNA]</scope>
    <source>
        <strain evidence="8 9">SV_7m_r</strain>
    </source>
</reference>
<dbReference type="InterPro" id="IPR000719">
    <property type="entry name" value="Prot_kinase_dom"/>
</dbReference>
<dbReference type="PROSITE" id="PS00107">
    <property type="entry name" value="PROTEIN_KINASE_ATP"/>
    <property type="match status" value="1"/>
</dbReference>
<dbReference type="OrthoDB" id="6111975at2"/>
<evidence type="ECO:0000256" key="5">
    <source>
        <dbReference type="PROSITE-ProRule" id="PRU10141"/>
    </source>
</evidence>
<feature type="region of interest" description="Disordered" evidence="6">
    <location>
        <begin position="1013"/>
        <end position="1058"/>
    </location>
</feature>
<dbReference type="EC" id="2.7.11.1" evidence="8"/>